<reference evidence="2" key="1">
    <citation type="submission" date="2021-05" db="EMBL/GenBank/DDBJ databases">
        <authorList>
            <person name="Alioto T."/>
            <person name="Alioto T."/>
            <person name="Gomez Garrido J."/>
        </authorList>
    </citation>
    <scope>NUCLEOTIDE SEQUENCE</scope>
</reference>
<dbReference type="EMBL" id="HBUE01290424">
    <property type="protein sequence ID" value="CAG6573711.1"/>
    <property type="molecule type" value="Transcribed_RNA"/>
</dbReference>
<dbReference type="EMBL" id="HBUE01039763">
    <property type="protein sequence ID" value="CAG6460164.1"/>
    <property type="molecule type" value="Transcribed_RNA"/>
</dbReference>
<dbReference type="EMBL" id="HBUE01290422">
    <property type="protein sequence ID" value="CAG6573709.1"/>
    <property type="molecule type" value="Transcribed_RNA"/>
</dbReference>
<protein>
    <submittedName>
        <fullName evidence="2">(northern house mosquito) hypothetical protein</fullName>
    </submittedName>
</protein>
<dbReference type="AlphaFoldDB" id="A0A8D8JH51"/>
<sequence length="129" mass="13723">MKACLYFTSLVFFTKLLIASIRFVWLFRTSHTASWEVCAAQRVPLNSNSPGDDSSLASSSHDSSTSVSSASSSGSESSMSSICSRRASVTVCNTASTARVSAAMSVELELWLAESAFSRSGFLNSMLPS</sequence>
<accession>A0A8D8JH51</accession>
<evidence type="ECO:0000256" key="1">
    <source>
        <dbReference type="SAM" id="MobiDB-lite"/>
    </source>
</evidence>
<dbReference type="EMBL" id="HBUE01290423">
    <property type="protein sequence ID" value="CAG6573710.1"/>
    <property type="molecule type" value="Transcribed_RNA"/>
</dbReference>
<proteinExistence type="predicted"/>
<organism evidence="2">
    <name type="scientific">Culex pipiens</name>
    <name type="common">House mosquito</name>
    <dbReference type="NCBI Taxonomy" id="7175"/>
    <lineage>
        <taxon>Eukaryota</taxon>
        <taxon>Metazoa</taxon>
        <taxon>Ecdysozoa</taxon>
        <taxon>Arthropoda</taxon>
        <taxon>Hexapoda</taxon>
        <taxon>Insecta</taxon>
        <taxon>Pterygota</taxon>
        <taxon>Neoptera</taxon>
        <taxon>Endopterygota</taxon>
        <taxon>Diptera</taxon>
        <taxon>Nematocera</taxon>
        <taxon>Culicoidea</taxon>
        <taxon>Culicidae</taxon>
        <taxon>Culicinae</taxon>
        <taxon>Culicini</taxon>
        <taxon>Culex</taxon>
        <taxon>Culex</taxon>
    </lineage>
</organism>
<dbReference type="EMBL" id="HBUE01184732">
    <property type="protein sequence ID" value="CAG6522099.1"/>
    <property type="molecule type" value="Transcribed_RNA"/>
</dbReference>
<dbReference type="EMBL" id="HBUE01184731">
    <property type="protein sequence ID" value="CAG6522098.1"/>
    <property type="molecule type" value="Transcribed_RNA"/>
</dbReference>
<feature type="region of interest" description="Disordered" evidence="1">
    <location>
        <begin position="48"/>
        <end position="87"/>
    </location>
</feature>
<name>A0A8D8JH51_CULPI</name>
<dbReference type="EMBL" id="HBUE01184730">
    <property type="protein sequence ID" value="CAG6522097.1"/>
    <property type="molecule type" value="Transcribed_RNA"/>
</dbReference>
<evidence type="ECO:0000313" key="2">
    <source>
        <dbReference type="EMBL" id="CAG6573710.1"/>
    </source>
</evidence>